<dbReference type="EC" id="2.4.-.-" evidence="2"/>
<evidence type="ECO:0000313" key="2">
    <source>
        <dbReference type="EMBL" id="MCY3026441.1"/>
    </source>
</evidence>
<dbReference type="PANTHER" id="PTHR12526">
    <property type="entry name" value="GLYCOSYLTRANSFERASE"/>
    <property type="match status" value="1"/>
</dbReference>
<name>A0ABT4C1P3_9LACT</name>
<dbReference type="Proteomes" id="UP001072007">
    <property type="component" value="Unassembled WGS sequence"/>
</dbReference>
<dbReference type="GeneID" id="86971677"/>
<dbReference type="Pfam" id="PF13439">
    <property type="entry name" value="Glyco_transf_4"/>
    <property type="match status" value="1"/>
</dbReference>
<dbReference type="PANTHER" id="PTHR12526:SF637">
    <property type="entry name" value="GLYCOSYLTRANSFERASE EPSF-RELATED"/>
    <property type="match status" value="1"/>
</dbReference>
<dbReference type="GO" id="GO:0016757">
    <property type="term" value="F:glycosyltransferase activity"/>
    <property type="evidence" value="ECO:0007669"/>
    <property type="project" value="UniProtKB-KW"/>
</dbReference>
<dbReference type="Pfam" id="PF13692">
    <property type="entry name" value="Glyco_trans_1_4"/>
    <property type="match status" value="1"/>
</dbReference>
<feature type="domain" description="Glycosyltransferase subfamily 4-like N-terminal" evidence="1">
    <location>
        <begin position="16"/>
        <end position="218"/>
    </location>
</feature>
<evidence type="ECO:0000259" key="1">
    <source>
        <dbReference type="Pfam" id="PF13439"/>
    </source>
</evidence>
<keyword evidence="3" id="KW-1185">Reference proteome</keyword>
<dbReference type="Gene3D" id="3.40.50.2000">
    <property type="entry name" value="Glycogen Phosphorylase B"/>
    <property type="match status" value="2"/>
</dbReference>
<dbReference type="EMBL" id="JAOTMD010000029">
    <property type="protein sequence ID" value="MCY3026441.1"/>
    <property type="molecule type" value="Genomic_DNA"/>
</dbReference>
<gene>
    <name evidence="2" type="ORF">ODY23_09110</name>
</gene>
<reference evidence="2" key="1">
    <citation type="submission" date="2024-05" db="EMBL/GenBank/DDBJ databases">
        <title>Aerococcus urinae taxonomy study.</title>
        <authorList>
            <person name="Christensen J."/>
            <person name="Senneby E."/>
        </authorList>
    </citation>
    <scope>NUCLEOTIDE SEQUENCE</scope>
    <source>
        <strain evidence="2">CDC-3352-U95</strain>
    </source>
</reference>
<protein>
    <submittedName>
        <fullName evidence="2">Glycosyltransferase</fullName>
        <ecNumber evidence="2">2.4.-.-</ecNumber>
    </submittedName>
</protein>
<accession>A0ABT4C1P3</accession>
<comment type="caution">
    <text evidence="2">The sequence shown here is derived from an EMBL/GenBank/DDBJ whole genome shotgun (WGS) entry which is preliminary data.</text>
</comment>
<dbReference type="InterPro" id="IPR028098">
    <property type="entry name" value="Glyco_trans_4-like_N"/>
</dbReference>
<evidence type="ECO:0000313" key="3">
    <source>
        <dbReference type="Proteomes" id="UP001072007"/>
    </source>
</evidence>
<organism evidence="2 3">
    <name type="scientific">Aerococcus loyolae</name>
    <dbReference type="NCBI Taxonomy" id="2976809"/>
    <lineage>
        <taxon>Bacteria</taxon>
        <taxon>Bacillati</taxon>
        <taxon>Bacillota</taxon>
        <taxon>Bacilli</taxon>
        <taxon>Lactobacillales</taxon>
        <taxon>Aerococcaceae</taxon>
        <taxon>Aerococcus</taxon>
    </lineage>
</organism>
<keyword evidence="2" id="KW-0808">Transferase</keyword>
<dbReference type="SUPFAM" id="SSF53756">
    <property type="entry name" value="UDP-Glycosyltransferase/glycogen phosphorylase"/>
    <property type="match status" value="1"/>
</dbReference>
<dbReference type="RefSeq" id="WP_064293499.1">
    <property type="nucleotide sequence ID" value="NZ_CP126958.1"/>
</dbReference>
<sequence length="392" mass="45497">MRILQINSVYKFGSTGRIVHNIHKYLLEKGHESYVIYGRGKKYKDKNVFKIGSIASQFIDFLFTRTMNKHGEFNIFFTKLIIKKIIEINPDIIHLHNIHGYYVNYKMLFTFLKNSKIQVVWLFHDKWALSGSSAIYDEKKINWEHPDKKLLKLISHNYPKYIYINSHSALGNYKKKKYIFDIPNLTIVVPSKWLLNIVKNSFLSNKNIFLIYNGLDLSQFYPRSYTFSKKFKIIAVSNYWNESKGLFFINKLADILDNMYSIKLIGDADKNKINPNIKYYGRVENVDELAKLYSEADILINPTLEDNFPSVNIEAQACGTPVITFNTGGAGESIIKGTGKVIKKGNFNELIRAISRCPKKNKNIISKCRNNALNYSVKHMVETYLELYNSLT</sequence>
<proteinExistence type="predicted"/>
<keyword evidence="2" id="KW-0328">Glycosyltransferase</keyword>